<evidence type="ECO:0000256" key="1">
    <source>
        <dbReference type="SAM" id="SignalP"/>
    </source>
</evidence>
<dbReference type="EMBL" id="AAOH01000006">
    <property type="protein sequence ID" value="EAR27511.1"/>
    <property type="molecule type" value="Genomic_DNA"/>
</dbReference>
<proteinExistence type="predicted"/>
<organism evidence="2 3">
    <name type="scientific">Pseudoalteromonas tunicata D2</name>
    <dbReference type="NCBI Taxonomy" id="87626"/>
    <lineage>
        <taxon>Bacteria</taxon>
        <taxon>Pseudomonadati</taxon>
        <taxon>Pseudomonadota</taxon>
        <taxon>Gammaproteobacteria</taxon>
        <taxon>Alteromonadales</taxon>
        <taxon>Pseudoalteromonadaceae</taxon>
        <taxon>Pseudoalteromonas</taxon>
    </lineage>
</organism>
<dbReference type="STRING" id="87626.PTD2_15767"/>
<sequence length="132" mass="15588">MYFRIFLIVYFSLNTLLVWADEPTSQVAEYTLDATPNKCVALREGSNCYAIVTLHWQQPILGDYCLRNVESKKVMQCWLSQQEGSHTYEFNSAQTQHFELISTQTGQVHNQTEVLVNWVYTSKQKKRRWRLF</sequence>
<comment type="caution">
    <text evidence="2">The sequence shown here is derived from an EMBL/GenBank/DDBJ whole genome shotgun (WGS) entry which is preliminary data.</text>
</comment>
<dbReference type="Pfam" id="PF11456">
    <property type="entry name" value="DUF3019"/>
    <property type="match status" value="1"/>
</dbReference>
<evidence type="ECO:0000313" key="3">
    <source>
        <dbReference type="Proteomes" id="UP000006201"/>
    </source>
</evidence>
<dbReference type="RefSeq" id="WP_009838773.1">
    <property type="nucleotide sequence ID" value="NZ_AAOH01000006.1"/>
</dbReference>
<protein>
    <submittedName>
        <fullName evidence="2">Putative orphan protein putative signal peptide</fullName>
    </submittedName>
</protein>
<dbReference type="eggNOG" id="ENOG5032YD2">
    <property type="taxonomic scope" value="Bacteria"/>
</dbReference>
<accession>A4CD68</accession>
<evidence type="ECO:0000313" key="2">
    <source>
        <dbReference type="EMBL" id="EAR27511.1"/>
    </source>
</evidence>
<gene>
    <name evidence="2" type="ORF">PTD2_15767</name>
</gene>
<dbReference type="InterPro" id="IPR021559">
    <property type="entry name" value="DUF3019"/>
</dbReference>
<keyword evidence="3" id="KW-1185">Reference proteome</keyword>
<dbReference type="OrthoDB" id="5772660at2"/>
<name>A4CD68_9GAMM</name>
<feature type="chain" id="PRO_5002667204" evidence="1">
    <location>
        <begin position="21"/>
        <end position="132"/>
    </location>
</feature>
<dbReference type="HOGENOM" id="CLU_142731_0_0_6"/>
<keyword evidence="1" id="KW-0732">Signal</keyword>
<dbReference type="Proteomes" id="UP000006201">
    <property type="component" value="Unassembled WGS sequence"/>
</dbReference>
<dbReference type="AlphaFoldDB" id="A4CD68"/>
<feature type="signal peptide" evidence="1">
    <location>
        <begin position="1"/>
        <end position="20"/>
    </location>
</feature>
<reference evidence="2 3" key="1">
    <citation type="submission" date="2006-02" db="EMBL/GenBank/DDBJ databases">
        <authorList>
            <person name="Moran M.A."/>
            <person name="Kjelleberg S."/>
            <person name="Egan S."/>
            <person name="Saunders N."/>
            <person name="Thomas T."/>
            <person name="Ferriera S."/>
            <person name="Johnson J."/>
            <person name="Kravitz S."/>
            <person name="Halpern A."/>
            <person name="Remington K."/>
            <person name="Beeson K."/>
            <person name="Tran B."/>
            <person name="Rogers Y.-H."/>
            <person name="Friedman R."/>
            <person name="Venter J.C."/>
        </authorList>
    </citation>
    <scope>NUCLEOTIDE SEQUENCE [LARGE SCALE GENOMIC DNA]</scope>
    <source>
        <strain evidence="2 3">D2</strain>
    </source>
</reference>